<dbReference type="PROSITE" id="PS00166">
    <property type="entry name" value="ENOYL_COA_HYDRATASE"/>
    <property type="match status" value="1"/>
</dbReference>
<dbReference type="Gene3D" id="3.90.226.10">
    <property type="entry name" value="2-enoyl-CoA Hydratase, Chain A, domain 1"/>
    <property type="match status" value="1"/>
</dbReference>
<dbReference type="FunFam" id="3.90.226.10:FF:000009">
    <property type="entry name" value="Carnitinyl-CoA dehydratase"/>
    <property type="match status" value="1"/>
</dbReference>
<evidence type="ECO:0000256" key="4">
    <source>
        <dbReference type="ARBA" id="ARBA00023709"/>
    </source>
</evidence>
<dbReference type="Proteomes" id="UP000305238">
    <property type="component" value="Unassembled WGS sequence"/>
</dbReference>
<evidence type="ECO:0000313" key="7">
    <source>
        <dbReference type="EMBL" id="TMR40640.1"/>
    </source>
</evidence>
<evidence type="ECO:0000256" key="1">
    <source>
        <dbReference type="ARBA" id="ARBA00005254"/>
    </source>
</evidence>
<comment type="caution">
    <text evidence="7">The sequence shown here is derived from an EMBL/GenBank/DDBJ whole genome shotgun (WGS) entry which is preliminary data.</text>
</comment>
<evidence type="ECO:0000256" key="2">
    <source>
        <dbReference type="ARBA" id="ARBA00012076"/>
    </source>
</evidence>
<dbReference type="AlphaFoldDB" id="A0A5S4HJZ8"/>
<evidence type="ECO:0000313" key="8">
    <source>
        <dbReference type="Proteomes" id="UP000305238"/>
    </source>
</evidence>
<comment type="catalytic activity">
    <reaction evidence="5">
        <text>a 4-saturated-(3S)-3-hydroxyacyl-CoA = a (3E)-enoyl-CoA + H2O</text>
        <dbReference type="Rhea" id="RHEA:20724"/>
        <dbReference type="ChEBI" id="CHEBI:15377"/>
        <dbReference type="ChEBI" id="CHEBI:58521"/>
        <dbReference type="ChEBI" id="CHEBI:137480"/>
        <dbReference type="EC" id="4.2.1.17"/>
    </reaction>
</comment>
<evidence type="ECO:0000256" key="3">
    <source>
        <dbReference type="ARBA" id="ARBA00023239"/>
    </source>
</evidence>
<dbReference type="Gene3D" id="1.10.12.10">
    <property type="entry name" value="Lyase 2-enoyl-coa Hydratase, Chain A, domain 2"/>
    <property type="match status" value="1"/>
</dbReference>
<dbReference type="CDD" id="cd06558">
    <property type="entry name" value="crotonase-like"/>
    <property type="match status" value="1"/>
</dbReference>
<dbReference type="GO" id="GO:0018812">
    <property type="term" value="F:3-hydroxyacyl-CoA dehydratase activity"/>
    <property type="evidence" value="ECO:0007669"/>
    <property type="project" value="RHEA"/>
</dbReference>
<accession>A0A5S4HJZ8</accession>
<organism evidence="7 8">
    <name type="scientific">Actinomadura geliboluensis</name>
    <dbReference type="NCBI Taxonomy" id="882440"/>
    <lineage>
        <taxon>Bacteria</taxon>
        <taxon>Bacillati</taxon>
        <taxon>Actinomycetota</taxon>
        <taxon>Actinomycetes</taxon>
        <taxon>Streptosporangiales</taxon>
        <taxon>Thermomonosporaceae</taxon>
        <taxon>Actinomadura</taxon>
    </lineage>
</organism>
<keyword evidence="3 7" id="KW-0456">Lyase</keyword>
<dbReference type="RefSeq" id="WP_138636000.1">
    <property type="nucleotide sequence ID" value="NZ_VCKZ01000048.1"/>
</dbReference>
<dbReference type="SUPFAM" id="SSF52096">
    <property type="entry name" value="ClpP/crotonase"/>
    <property type="match status" value="1"/>
</dbReference>
<proteinExistence type="inferred from homology"/>
<dbReference type="PANTHER" id="PTHR11941:SF54">
    <property type="entry name" value="ENOYL-COA HYDRATASE, MITOCHONDRIAL"/>
    <property type="match status" value="1"/>
</dbReference>
<evidence type="ECO:0000256" key="5">
    <source>
        <dbReference type="ARBA" id="ARBA00023717"/>
    </source>
</evidence>
<sequence length="256" mass="27514">MANTLTAERIGRTGVLTLNRPSSLNALGYETMVEITTQAIEYDRDPDIGAIVVAGSGKAFAAGADIKEMRSKTFSDLYRADWFAEWDRFAAIRTPVIAAVAGYALGGGCELAMMCDIIIAADTARFGQPEVRLGIPPGIGGSQRLPRAIGKAKAMDMLLTARMMPADEAERSGLVSRVVPAAELMETALAAAAEIGEKSLMATTAIKECVHRAYESGLAEGVRYERRAFFSAFATHDQSEGMAAFTEKRQPGFQHR</sequence>
<dbReference type="InterPro" id="IPR001753">
    <property type="entry name" value="Enoyl-CoA_hydra/iso"/>
</dbReference>
<dbReference type="FunFam" id="1.10.12.10:FF:000001">
    <property type="entry name" value="Probable enoyl-CoA hydratase, mitochondrial"/>
    <property type="match status" value="1"/>
</dbReference>
<dbReference type="EC" id="4.2.1.17" evidence="2"/>
<gene>
    <name evidence="7" type="ORF">ETD96_09805</name>
</gene>
<keyword evidence="8" id="KW-1185">Reference proteome</keyword>
<dbReference type="PANTHER" id="PTHR11941">
    <property type="entry name" value="ENOYL-COA HYDRATASE-RELATED"/>
    <property type="match status" value="1"/>
</dbReference>
<dbReference type="NCBIfam" id="NF004517">
    <property type="entry name" value="PRK05862.1"/>
    <property type="match status" value="1"/>
</dbReference>
<dbReference type="InterPro" id="IPR029045">
    <property type="entry name" value="ClpP/crotonase-like_dom_sf"/>
</dbReference>
<protein>
    <recommendedName>
        <fullName evidence="2">enoyl-CoA hydratase</fullName>
        <ecNumber evidence="2">4.2.1.17</ecNumber>
    </recommendedName>
</protein>
<dbReference type="Pfam" id="PF00378">
    <property type="entry name" value="ECH_1"/>
    <property type="match status" value="1"/>
</dbReference>
<comment type="similarity">
    <text evidence="1 6">Belongs to the enoyl-CoA hydratase/isomerase family.</text>
</comment>
<dbReference type="InterPro" id="IPR014748">
    <property type="entry name" value="Enoyl-CoA_hydra_C"/>
</dbReference>
<dbReference type="OrthoDB" id="8452484at2"/>
<name>A0A5S4HJZ8_9ACTN</name>
<dbReference type="InterPro" id="IPR018376">
    <property type="entry name" value="Enoyl-CoA_hyd/isom_CS"/>
</dbReference>
<comment type="catalytic activity">
    <reaction evidence="4">
        <text>a (3S)-3-hydroxyacyl-CoA = a (2E)-enoyl-CoA + H2O</text>
        <dbReference type="Rhea" id="RHEA:16105"/>
        <dbReference type="ChEBI" id="CHEBI:15377"/>
        <dbReference type="ChEBI" id="CHEBI:57318"/>
        <dbReference type="ChEBI" id="CHEBI:58856"/>
        <dbReference type="EC" id="4.2.1.17"/>
    </reaction>
</comment>
<dbReference type="GO" id="GO:0006635">
    <property type="term" value="P:fatty acid beta-oxidation"/>
    <property type="evidence" value="ECO:0007669"/>
    <property type="project" value="TreeGrafter"/>
</dbReference>
<dbReference type="EMBL" id="VCKZ01000048">
    <property type="protein sequence ID" value="TMR40640.1"/>
    <property type="molecule type" value="Genomic_DNA"/>
</dbReference>
<reference evidence="7 8" key="1">
    <citation type="submission" date="2019-05" db="EMBL/GenBank/DDBJ databases">
        <title>Draft genome sequence of Actinomadura geliboluensis A8036.</title>
        <authorList>
            <person name="Saricaoglu S."/>
            <person name="Isik K."/>
        </authorList>
    </citation>
    <scope>NUCLEOTIDE SEQUENCE [LARGE SCALE GENOMIC DNA]</scope>
    <source>
        <strain evidence="7 8">A8036</strain>
    </source>
</reference>
<evidence type="ECO:0000256" key="6">
    <source>
        <dbReference type="RuleBase" id="RU003707"/>
    </source>
</evidence>